<dbReference type="PANTHER" id="PTHR36505">
    <property type="entry name" value="BLR1072 PROTEIN"/>
    <property type="match status" value="1"/>
</dbReference>
<sequence length="115" mass="13112">MHQQIVNADDVIGVEVINAQDENLGKIEAIMLDKSSGKVAYVVLSFGGFMGMGDKLFAMPWHIFDYNPTKGKFLITMDKERLKNSPGFDKNHWPDMTSPVWARTINDYYQDSSRH</sequence>
<dbReference type="STRING" id="1212489.Ldro_3085"/>
<dbReference type="PANTHER" id="PTHR36505:SF1">
    <property type="entry name" value="BLR1072 PROTEIN"/>
    <property type="match status" value="1"/>
</dbReference>
<dbReference type="OrthoDB" id="286778at2"/>
<dbReference type="Proteomes" id="UP000054736">
    <property type="component" value="Unassembled WGS sequence"/>
</dbReference>
<comment type="caution">
    <text evidence="2">The sequence shown here is derived from an EMBL/GenBank/DDBJ whole genome shotgun (WGS) entry which is preliminary data.</text>
</comment>
<evidence type="ECO:0000259" key="1">
    <source>
        <dbReference type="Pfam" id="PF05239"/>
    </source>
</evidence>
<dbReference type="InterPro" id="IPR011033">
    <property type="entry name" value="PRC_barrel-like_sf"/>
</dbReference>
<keyword evidence="3" id="KW-1185">Reference proteome</keyword>
<proteinExistence type="predicted"/>
<evidence type="ECO:0000313" key="2">
    <source>
        <dbReference type="EMBL" id="KTC84279.1"/>
    </source>
</evidence>
<dbReference type="EMBL" id="LNXY01000033">
    <property type="protein sequence ID" value="KTC84279.1"/>
    <property type="molecule type" value="Genomic_DNA"/>
</dbReference>
<gene>
    <name evidence="2" type="ORF">Ldro_3085</name>
</gene>
<reference evidence="2 3" key="1">
    <citation type="submission" date="2015-11" db="EMBL/GenBank/DDBJ databases">
        <title>Genomic analysis of 38 Legionella species identifies large and diverse effector repertoires.</title>
        <authorList>
            <person name="Burstein D."/>
            <person name="Amaro F."/>
            <person name="Zusman T."/>
            <person name="Lifshitz Z."/>
            <person name="Cohen O."/>
            <person name="Gilbert J.A."/>
            <person name="Pupko T."/>
            <person name="Shuman H.A."/>
            <person name="Segal G."/>
        </authorList>
    </citation>
    <scope>NUCLEOTIDE SEQUENCE [LARGE SCALE GENOMIC DNA]</scope>
    <source>
        <strain evidence="2 3">ATCC 700990</strain>
    </source>
</reference>
<dbReference type="AlphaFoldDB" id="A0A0W0SLI4"/>
<dbReference type="Gene3D" id="2.30.30.240">
    <property type="entry name" value="PRC-barrel domain"/>
    <property type="match status" value="1"/>
</dbReference>
<accession>A0A0W0SLI4</accession>
<dbReference type="InterPro" id="IPR027275">
    <property type="entry name" value="PRC-brl_dom"/>
</dbReference>
<dbReference type="RefSeq" id="WP_058497350.1">
    <property type="nucleotide sequence ID" value="NZ_CAAAIU010000009.1"/>
</dbReference>
<feature type="domain" description="PRC-barrel" evidence="1">
    <location>
        <begin position="7"/>
        <end position="81"/>
    </location>
</feature>
<name>A0A0W0SLI4_9GAMM</name>
<dbReference type="SUPFAM" id="SSF50346">
    <property type="entry name" value="PRC-barrel domain"/>
    <property type="match status" value="1"/>
</dbReference>
<dbReference type="PATRIC" id="fig|1212489.4.peg.3267"/>
<dbReference type="Pfam" id="PF05239">
    <property type="entry name" value="PRC"/>
    <property type="match status" value="1"/>
</dbReference>
<evidence type="ECO:0000313" key="3">
    <source>
        <dbReference type="Proteomes" id="UP000054736"/>
    </source>
</evidence>
<organism evidence="2 3">
    <name type="scientific">Legionella drozanskii LLAP-1</name>
    <dbReference type="NCBI Taxonomy" id="1212489"/>
    <lineage>
        <taxon>Bacteria</taxon>
        <taxon>Pseudomonadati</taxon>
        <taxon>Pseudomonadota</taxon>
        <taxon>Gammaproteobacteria</taxon>
        <taxon>Legionellales</taxon>
        <taxon>Legionellaceae</taxon>
        <taxon>Legionella</taxon>
    </lineage>
</organism>
<protein>
    <submittedName>
        <fullName evidence="2">PRC-barrel domain protein</fullName>
    </submittedName>
</protein>